<evidence type="ECO:0000256" key="4">
    <source>
        <dbReference type="ARBA" id="ARBA00023002"/>
    </source>
</evidence>
<reference evidence="7" key="2">
    <citation type="journal article" date="2023" name="IMA Fungus">
        <title>Comparative genomic study of the Penicillium genus elucidates a diverse pangenome and 15 lateral gene transfer events.</title>
        <authorList>
            <person name="Petersen C."/>
            <person name="Sorensen T."/>
            <person name="Nielsen M.R."/>
            <person name="Sondergaard T.E."/>
            <person name="Sorensen J.L."/>
            <person name="Fitzpatrick D.A."/>
            <person name="Frisvad J.C."/>
            <person name="Nielsen K.L."/>
        </authorList>
    </citation>
    <scope>NUCLEOTIDE SEQUENCE</scope>
    <source>
        <strain evidence="7">IBT 16125</strain>
    </source>
</reference>
<dbReference type="GO" id="GO:0051213">
    <property type="term" value="F:dioxygenase activity"/>
    <property type="evidence" value="ECO:0007669"/>
    <property type="project" value="UniProtKB-KW"/>
</dbReference>
<keyword evidence="5 6" id="KW-0408">Iron</keyword>
<proteinExistence type="predicted"/>
<dbReference type="CDD" id="cd09817">
    <property type="entry name" value="linoleate_diol_synthase_like"/>
    <property type="match status" value="1"/>
</dbReference>
<evidence type="ECO:0000313" key="7">
    <source>
        <dbReference type="EMBL" id="KAJ5461182.1"/>
    </source>
</evidence>
<reference evidence="7" key="1">
    <citation type="submission" date="2022-12" db="EMBL/GenBank/DDBJ databases">
        <authorList>
            <person name="Petersen C."/>
        </authorList>
    </citation>
    <scope>NUCLEOTIDE SEQUENCE</scope>
    <source>
        <strain evidence="7">IBT 16125</strain>
    </source>
</reference>
<dbReference type="GO" id="GO:0004601">
    <property type="term" value="F:peroxidase activity"/>
    <property type="evidence" value="ECO:0007669"/>
    <property type="project" value="InterPro"/>
</dbReference>
<dbReference type="EMBL" id="JAPVEA010000002">
    <property type="protein sequence ID" value="KAJ5461182.1"/>
    <property type="molecule type" value="Genomic_DNA"/>
</dbReference>
<evidence type="ECO:0000256" key="5">
    <source>
        <dbReference type="ARBA" id="ARBA00023004"/>
    </source>
</evidence>
<dbReference type="Proteomes" id="UP001213681">
    <property type="component" value="Unassembled WGS sequence"/>
</dbReference>
<comment type="caution">
    <text evidence="7">The sequence shown here is derived from an EMBL/GenBank/DDBJ whole genome shotgun (WGS) entry which is preliminary data.</text>
</comment>
<evidence type="ECO:0000256" key="6">
    <source>
        <dbReference type="PIRSR" id="PIRSR619791-2"/>
    </source>
</evidence>
<dbReference type="PROSITE" id="PS50292">
    <property type="entry name" value="PEROXIDASE_3"/>
    <property type="match status" value="1"/>
</dbReference>
<dbReference type="GO" id="GO:0004497">
    <property type="term" value="F:monooxygenase activity"/>
    <property type="evidence" value="ECO:0007669"/>
    <property type="project" value="InterPro"/>
</dbReference>
<dbReference type="PRINTS" id="PR00457">
    <property type="entry name" value="ANPEROXIDASE"/>
</dbReference>
<keyword evidence="8" id="KW-1185">Reference proteome</keyword>
<evidence type="ECO:0000313" key="8">
    <source>
        <dbReference type="Proteomes" id="UP001213681"/>
    </source>
</evidence>
<gene>
    <name evidence="7" type="ORF">N7458_002734</name>
</gene>
<dbReference type="CDD" id="cd20612">
    <property type="entry name" value="CYP_LDS-like_C"/>
    <property type="match status" value="1"/>
</dbReference>
<keyword evidence="2 6" id="KW-0479">Metal-binding</keyword>
<name>A0AAD6G7H4_9EURO</name>
<dbReference type="SUPFAM" id="SSF48264">
    <property type="entry name" value="Cytochrome P450"/>
    <property type="match status" value="1"/>
</dbReference>
<keyword evidence="3" id="KW-0223">Dioxygenase</keyword>
<dbReference type="SUPFAM" id="SSF48113">
    <property type="entry name" value="Heme-dependent peroxidases"/>
    <property type="match status" value="1"/>
</dbReference>
<feature type="binding site" description="axial binding residue" evidence="6">
    <location>
        <position position="360"/>
    </location>
    <ligand>
        <name>heme b</name>
        <dbReference type="ChEBI" id="CHEBI:60344"/>
    </ligand>
    <ligandPart>
        <name>Fe</name>
        <dbReference type="ChEBI" id="CHEBI:18248"/>
    </ligandPart>
</feature>
<dbReference type="Gene3D" id="1.10.630.10">
    <property type="entry name" value="Cytochrome P450"/>
    <property type="match status" value="1"/>
</dbReference>
<evidence type="ECO:0000256" key="3">
    <source>
        <dbReference type="ARBA" id="ARBA00022964"/>
    </source>
</evidence>
<dbReference type="PANTHER" id="PTHR11903">
    <property type="entry name" value="PROSTAGLANDIN G/H SYNTHASE"/>
    <property type="match status" value="1"/>
</dbReference>
<dbReference type="Pfam" id="PF03098">
    <property type="entry name" value="An_peroxidase"/>
    <property type="match status" value="2"/>
</dbReference>
<sequence>MSLRSNGESDEVTAQQTIQGWLEDIGSQLGRIPEDISVLQGLVGATLTRGTVDDRKYLLEKIIQLACSLPHGSPGEKKLTGELLDNLWNNLRHPPLSYMGDDWRYRTADGSNNNILYPDLGKAGSAYARSVVPQHAPPAALPDPASIFDALFARKGPAREHPAKFSSLAIALATIIIHDIFRTDDVDPSKHASSAYLDLGPLYGHNAEQQKTIRTFQDGKIKPDAFAEPRLLGQPPGVCALIVSFNRFHNYVVQQLALINEAGRFSIPVTVDPQNITTYEKALAKRDNDLFQTGRLVTCGLYVNIILHDYVRVILNLNRSTTQWNLDPRVDSVNIFDPEGTPKGVGNQVSIEFNLIYRWHATVSDKNAKWVERFFDKVFPGIDPETMTQAELLNGLKAWGHGIDSDPGKWTFGGLQRTATGDFDDGSLVKLLTEETEDVAGAFGARNVPAILKAVDVLGINQGRAWGAASLNEVRKFFNLKPHETFLEINPDPDVAASLEALYSHPDNVELYPGVSVEDTKPPLVPGSGLCSGLTIAKAILSDAVALVRGDRFYSVDNSPANLTAFGSALVASDLDVGAGTVIYKLFMHAYPGWYRGDSVYSLFPLTIPSENRKIAKDLGRESYYTYDPPSFAPQPIPVRTWQGVVDILKDQVNYKVPWRPHVYELIHHDWMLSGDKPWNAEQKSYCQHALYGPSKGLDQIRDYYRIVTEKLIREKSNKMRNTYQLDAVRDVGNLSHSIVVARIFNIPIKENGGVGTVTARQLYDAMAAVFAYTFLDIDPAKTQQLKVAAKTATTILQNLITPAVEAVKTERFHMLKDIIGINADESTLPDYGTHLVQRLFEGGMSLDELIWTIVPTASAASPIQSQAFARLLDFYLSENKGHWAEIQKIAHQDTPEAFEKLRKYALEGLRLATPAFGVLRAVNIENAMVVDGERQIPVKRGDTIFADFVTANVDAKAFPDPLEIKLDRPDSAYIHQGYGGHTCLGRPIVMISMAVQLGAFARLKNLRRAPGPAGQLKATTVNGAFQVYMNEDWSNWTPFPANMNVQFDGF</sequence>
<dbReference type="GO" id="GO:0006631">
    <property type="term" value="P:fatty acid metabolic process"/>
    <property type="evidence" value="ECO:0007669"/>
    <property type="project" value="UniProtKB-ARBA"/>
</dbReference>
<dbReference type="AlphaFoldDB" id="A0AAD6G7H4"/>
<dbReference type="InterPro" id="IPR036396">
    <property type="entry name" value="Cyt_P450_sf"/>
</dbReference>
<evidence type="ECO:0000256" key="1">
    <source>
        <dbReference type="ARBA" id="ARBA00022617"/>
    </source>
</evidence>
<dbReference type="GO" id="GO:0005506">
    <property type="term" value="F:iron ion binding"/>
    <property type="evidence" value="ECO:0007669"/>
    <property type="project" value="InterPro"/>
</dbReference>
<dbReference type="GeneID" id="81596360"/>
<dbReference type="InterPro" id="IPR050783">
    <property type="entry name" value="Oxylipin_biosynth_metab"/>
</dbReference>
<dbReference type="Gene3D" id="1.10.640.10">
    <property type="entry name" value="Haem peroxidase domain superfamily, animal type"/>
    <property type="match status" value="1"/>
</dbReference>
<dbReference type="GO" id="GO:0016705">
    <property type="term" value="F:oxidoreductase activity, acting on paired donors, with incorporation or reduction of molecular oxygen"/>
    <property type="evidence" value="ECO:0007669"/>
    <property type="project" value="InterPro"/>
</dbReference>
<dbReference type="GO" id="GO:0020037">
    <property type="term" value="F:heme binding"/>
    <property type="evidence" value="ECO:0007669"/>
    <property type="project" value="InterPro"/>
</dbReference>
<dbReference type="InterPro" id="IPR019791">
    <property type="entry name" value="Haem_peroxidase_animal"/>
</dbReference>
<accession>A0AAD6G7H4</accession>
<organism evidence="7 8">
    <name type="scientific">Penicillium daleae</name>
    <dbReference type="NCBI Taxonomy" id="63821"/>
    <lineage>
        <taxon>Eukaryota</taxon>
        <taxon>Fungi</taxon>
        <taxon>Dikarya</taxon>
        <taxon>Ascomycota</taxon>
        <taxon>Pezizomycotina</taxon>
        <taxon>Eurotiomycetes</taxon>
        <taxon>Eurotiomycetidae</taxon>
        <taxon>Eurotiales</taxon>
        <taxon>Aspergillaceae</taxon>
        <taxon>Penicillium</taxon>
    </lineage>
</organism>
<dbReference type="RefSeq" id="XP_056770224.1">
    <property type="nucleotide sequence ID" value="XM_056906117.1"/>
</dbReference>
<evidence type="ECO:0000256" key="2">
    <source>
        <dbReference type="ARBA" id="ARBA00022723"/>
    </source>
</evidence>
<dbReference type="PANTHER" id="PTHR11903:SF37">
    <property type="entry name" value="PSI-PRODUCING OXYGENASE A"/>
    <property type="match status" value="1"/>
</dbReference>
<keyword evidence="1 6" id="KW-0349">Heme</keyword>
<keyword evidence="4" id="KW-0560">Oxidoreductase</keyword>
<dbReference type="InterPro" id="IPR010255">
    <property type="entry name" value="Haem_peroxidase_sf"/>
</dbReference>
<dbReference type="InterPro" id="IPR037120">
    <property type="entry name" value="Haem_peroxidase_sf_animal"/>
</dbReference>
<dbReference type="InterPro" id="IPR034812">
    <property type="entry name" value="Ppo-like_N"/>
</dbReference>
<dbReference type="GO" id="GO:0006979">
    <property type="term" value="P:response to oxidative stress"/>
    <property type="evidence" value="ECO:0007669"/>
    <property type="project" value="InterPro"/>
</dbReference>
<protein>
    <submittedName>
        <fullName evidence="7">Uncharacterized protein</fullName>
    </submittedName>
</protein>